<dbReference type="SUPFAM" id="SSF55874">
    <property type="entry name" value="ATPase domain of HSP90 chaperone/DNA topoisomerase II/histidine kinase"/>
    <property type="match status" value="1"/>
</dbReference>
<dbReference type="Pfam" id="PF00989">
    <property type="entry name" value="PAS"/>
    <property type="match status" value="1"/>
</dbReference>
<dbReference type="InterPro" id="IPR003660">
    <property type="entry name" value="HAMP_dom"/>
</dbReference>
<dbReference type="GO" id="GO:0005886">
    <property type="term" value="C:plasma membrane"/>
    <property type="evidence" value="ECO:0007669"/>
    <property type="project" value="TreeGrafter"/>
</dbReference>
<dbReference type="EC" id="2.7.13.3" evidence="3"/>
<dbReference type="SUPFAM" id="SSF47384">
    <property type="entry name" value="Homodimeric domain of signal transducing histidine kinase"/>
    <property type="match status" value="1"/>
</dbReference>
<feature type="domain" description="PAS" evidence="11">
    <location>
        <begin position="264"/>
        <end position="300"/>
    </location>
</feature>
<evidence type="ECO:0000259" key="11">
    <source>
        <dbReference type="PROSITE" id="PS50112"/>
    </source>
</evidence>
<sequence>MFKTIRAKTVILFTLLVILTELGVGSVGIYRSARYYHNSFEDAISSVFTDTLRQQLTDAANAVSIPAQPDTGSGIIINETGPDNIENIRAIVAAHSNELGLYTSSEFCILDGNGAVVYSSRGSSAVEASDVTSDSLSGIESISCGITNDFCDYALPLMSGSSVRYIIYIKDALSVQHAVTDKLWSELLFTVLISGTLAFIFSLLVSRLITLPIKTLSSQAKKIADGERAVLSGSERGDEIGELAQSLNLLAASMRERADKRLTEQTKIETILQNMTDGIMVFDAKGKLTLINREAQRMLNRKYVDDITFNRFFKEINADITLESLQYTPSDMSEDREIKVNDLVLQFSFAPFSKDMDGGVIVIVRDVTKHDRLERARRDFVADVSHELRTPLTVIKSYADILADTPDAEPEVRTRFLSTISSETDRMTKIISDLLTLSKLDENANYTTPTEDIDIRGMLEGLVERLSLTARKKNQTLTYTPINDVPYIKGDRDGLERVFTNIISNALKYTPSGGEINIFSSKMYNDIIVKVSDNGIGIPKDQLPNIFDRFYRVDKARSRDKGGTGLGLAIAKQTLESSFHGKIAITSELNKGTDVVVTIPAPKR</sequence>
<dbReference type="Pfam" id="PF00672">
    <property type="entry name" value="HAMP"/>
    <property type="match status" value="1"/>
</dbReference>
<keyword evidence="9" id="KW-0812">Transmembrane</keyword>
<dbReference type="PRINTS" id="PR00344">
    <property type="entry name" value="BCTRLSENSOR"/>
</dbReference>
<evidence type="ECO:0000259" key="10">
    <source>
        <dbReference type="PROSITE" id="PS50109"/>
    </source>
</evidence>
<dbReference type="Pfam" id="PF00512">
    <property type="entry name" value="HisKA"/>
    <property type="match status" value="1"/>
</dbReference>
<feature type="transmembrane region" description="Helical" evidence="9">
    <location>
        <begin position="183"/>
        <end position="205"/>
    </location>
</feature>
<dbReference type="PANTHER" id="PTHR45453:SF1">
    <property type="entry name" value="PHOSPHATE REGULON SENSOR PROTEIN PHOR"/>
    <property type="match status" value="1"/>
</dbReference>
<evidence type="ECO:0000256" key="5">
    <source>
        <dbReference type="ARBA" id="ARBA00022679"/>
    </source>
</evidence>
<dbReference type="GO" id="GO:0016036">
    <property type="term" value="P:cellular response to phosphate starvation"/>
    <property type="evidence" value="ECO:0007669"/>
    <property type="project" value="TreeGrafter"/>
</dbReference>
<evidence type="ECO:0000256" key="7">
    <source>
        <dbReference type="ARBA" id="ARBA00023012"/>
    </source>
</evidence>
<evidence type="ECO:0000259" key="12">
    <source>
        <dbReference type="PROSITE" id="PS50885"/>
    </source>
</evidence>
<reference evidence="13" key="1">
    <citation type="submission" date="2020-10" db="EMBL/GenBank/DDBJ databases">
        <authorList>
            <person name="Gilroy R."/>
        </authorList>
    </citation>
    <scope>NUCLEOTIDE SEQUENCE</scope>
    <source>
        <strain evidence="13">USAMLcec3-3695</strain>
    </source>
</reference>
<keyword evidence="7" id="KW-0902">Two-component regulatory system</keyword>
<name>A0A9D1MBX3_9FIRM</name>
<dbReference type="InterPro" id="IPR036890">
    <property type="entry name" value="HATPase_C_sf"/>
</dbReference>
<keyword evidence="8 9" id="KW-0472">Membrane</keyword>
<dbReference type="AlphaFoldDB" id="A0A9D1MBX3"/>
<evidence type="ECO:0000256" key="6">
    <source>
        <dbReference type="ARBA" id="ARBA00022777"/>
    </source>
</evidence>
<dbReference type="PROSITE" id="PS50885">
    <property type="entry name" value="HAMP"/>
    <property type="match status" value="1"/>
</dbReference>
<dbReference type="Gene3D" id="3.30.565.10">
    <property type="entry name" value="Histidine kinase-like ATPase, C-terminal domain"/>
    <property type="match status" value="1"/>
</dbReference>
<keyword evidence="6" id="KW-0418">Kinase</keyword>
<dbReference type="InterPro" id="IPR004358">
    <property type="entry name" value="Sig_transdc_His_kin-like_C"/>
</dbReference>
<dbReference type="SMART" id="SM00388">
    <property type="entry name" value="HisKA"/>
    <property type="match status" value="1"/>
</dbReference>
<dbReference type="InterPro" id="IPR050351">
    <property type="entry name" value="BphY/WalK/GraS-like"/>
</dbReference>
<dbReference type="InterPro" id="IPR013767">
    <property type="entry name" value="PAS_fold"/>
</dbReference>
<protein>
    <recommendedName>
        <fullName evidence="3">histidine kinase</fullName>
        <ecNumber evidence="3">2.7.13.3</ecNumber>
    </recommendedName>
</protein>
<dbReference type="Gene3D" id="1.10.287.130">
    <property type="match status" value="1"/>
</dbReference>
<proteinExistence type="predicted"/>
<dbReference type="CDD" id="cd00075">
    <property type="entry name" value="HATPase"/>
    <property type="match status" value="1"/>
</dbReference>
<dbReference type="InterPro" id="IPR000014">
    <property type="entry name" value="PAS"/>
</dbReference>
<dbReference type="PROSITE" id="PS50109">
    <property type="entry name" value="HIS_KIN"/>
    <property type="match status" value="1"/>
</dbReference>
<keyword evidence="9" id="KW-1133">Transmembrane helix</keyword>
<evidence type="ECO:0000256" key="4">
    <source>
        <dbReference type="ARBA" id="ARBA00022553"/>
    </source>
</evidence>
<evidence type="ECO:0000313" key="14">
    <source>
        <dbReference type="Proteomes" id="UP000824109"/>
    </source>
</evidence>
<dbReference type="InterPro" id="IPR005467">
    <property type="entry name" value="His_kinase_dom"/>
</dbReference>
<gene>
    <name evidence="13" type="ORF">IAA61_05985</name>
</gene>
<evidence type="ECO:0000256" key="9">
    <source>
        <dbReference type="SAM" id="Phobius"/>
    </source>
</evidence>
<evidence type="ECO:0000256" key="1">
    <source>
        <dbReference type="ARBA" id="ARBA00000085"/>
    </source>
</evidence>
<dbReference type="InterPro" id="IPR035965">
    <property type="entry name" value="PAS-like_dom_sf"/>
</dbReference>
<evidence type="ECO:0000256" key="2">
    <source>
        <dbReference type="ARBA" id="ARBA00004370"/>
    </source>
</evidence>
<comment type="catalytic activity">
    <reaction evidence="1">
        <text>ATP + protein L-histidine = ADP + protein N-phospho-L-histidine.</text>
        <dbReference type="EC" id="2.7.13.3"/>
    </reaction>
</comment>
<dbReference type="InterPro" id="IPR003661">
    <property type="entry name" value="HisK_dim/P_dom"/>
</dbReference>
<dbReference type="Gene3D" id="6.10.340.10">
    <property type="match status" value="1"/>
</dbReference>
<dbReference type="Gene3D" id="3.30.450.20">
    <property type="entry name" value="PAS domain"/>
    <property type="match status" value="1"/>
</dbReference>
<dbReference type="SMART" id="SM00387">
    <property type="entry name" value="HATPase_c"/>
    <property type="match status" value="1"/>
</dbReference>
<dbReference type="GO" id="GO:0000155">
    <property type="term" value="F:phosphorelay sensor kinase activity"/>
    <property type="evidence" value="ECO:0007669"/>
    <property type="project" value="InterPro"/>
</dbReference>
<dbReference type="PROSITE" id="PS50112">
    <property type="entry name" value="PAS"/>
    <property type="match status" value="1"/>
</dbReference>
<dbReference type="GO" id="GO:0006355">
    <property type="term" value="P:regulation of DNA-templated transcription"/>
    <property type="evidence" value="ECO:0007669"/>
    <property type="project" value="InterPro"/>
</dbReference>
<dbReference type="CDD" id="cd00082">
    <property type="entry name" value="HisKA"/>
    <property type="match status" value="1"/>
</dbReference>
<dbReference type="InterPro" id="IPR036097">
    <property type="entry name" value="HisK_dim/P_sf"/>
</dbReference>
<dbReference type="SUPFAM" id="SSF55785">
    <property type="entry name" value="PYP-like sensor domain (PAS domain)"/>
    <property type="match status" value="1"/>
</dbReference>
<dbReference type="PANTHER" id="PTHR45453">
    <property type="entry name" value="PHOSPHATE REGULON SENSOR PROTEIN PHOR"/>
    <property type="match status" value="1"/>
</dbReference>
<dbReference type="Pfam" id="PF02518">
    <property type="entry name" value="HATPase_c"/>
    <property type="match status" value="1"/>
</dbReference>
<dbReference type="SMART" id="SM00304">
    <property type="entry name" value="HAMP"/>
    <property type="match status" value="1"/>
</dbReference>
<feature type="domain" description="HAMP" evidence="12">
    <location>
        <begin position="207"/>
        <end position="259"/>
    </location>
</feature>
<evidence type="ECO:0000256" key="8">
    <source>
        <dbReference type="ARBA" id="ARBA00023136"/>
    </source>
</evidence>
<dbReference type="GO" id="GO:0004721">
    <property type="term" value="F:phosphoprotein phosphatase activity"/>
    <property type="evidence" value="ECO:0007669"/>
    <property type="project" value="TreeGrafter"/>
</dbReference>
<evidence type="ECO:0000256" key="3">
    <source>
        <dbReference type="ARBA" id="ARBA00012438"/>
    </source>
</evidence>
<evidence type="ECO:0000313" key="13">
    <source>
        <dbReference type="EMBL" id="HIU57345.1"/>
    </source>
</evidence>
<keyword evidence="5" id="KW-0808">Transferase</keyword>
<dbReference type="InterPro" id="IPR003594">
    <property type="entry name" value="HATPase_dom"/>
</dbReference>
<comment type="subcellular location">
    <subcellularLocation>
        <location evidence="2">Membrane</location>
    </subcellularLocation>
</comment>
<dbReference type="EMBL" id="DVNB01000063">
    <property type="protein sequence ID" value="HIU57345.1"/>
    <property type="molecule type" value="Genomic_DNA"/>
</dbReference>
<comment type="caution">
    <text evidence="13">The sequence shown here is derived from an EMBL/GenBank/DDBJ whole genome shotgun (WGS) entry which is preliminary data.</text>
</comment>
<dbReference type="SUPFAM" id="SSF158472">
    <property type="entry name" value="HAMP domain-like"/>
    <property type="match status" value="1"/>
</dbReference>
<keyword evidence="4" id="KW-0597">Phosphoprotein</keyword>
<accession>A0A9D1MBX3</accession>
<dbReference type="CDD" id="cd06225">
    <property type="entry name" value="HAMP"/>
    <property type="match status" value="1"/>
</dbReference>
<dbReference type="FunFam" id="3.30.565.10:FF:000006">
    <property type="entry name" value="Sensor histidine kinase WalK"/>
    <property type="match status" value="1"/>
</dbReference>
<dbReference type="FunFam" id="1.10.287.130:FF:000001">
    <property type="entry name" value="Two-component sensor histidine kinase"/>
    <property type="match status" value="1"/>
</dbReference>
<organism evidence="13 14">
    <name type="scientific">Candidatus Ornithomonoglobus merdipullorum</name>
    <dbReference type="NCBI Taxonomy" id="2840895"/>
    <lineage>
        <taxon>Bacteria</taxon>
        <taxon>Bacillati</taxon>
        <taxon>Bacillota</taxon>
        <taxon>Clostridia</taxon>
        <taxon>Candidatus Ornithomonoglobus</taxon>
    </lineage>
</organism>
<reference evidence="13" key="2">
    <citation type="journal article" date="2021" name="PeerJ">
        <title>Extensive microbial diversity within the chicken gut microbiome revealed by metagenomics and culture.</title>
        <authorList>
            <person name="Gilroy R."/>
            <person name="Ravi A."/>
            <person name="Getino M."/>
            <person name="Pursley I."/>
            <person name="Horton D.L."/>
            <person name="Alikhan N.F."/>
            <person name="Baker D."/>
            <person name="Gharbi K."/>
            <person name="Hall N."/>
            <person name="Watson M."/>
            <person name="Adriaenssens E.M."/>
            <person name="Foster-Nyarko E."/>
            <person name="Jarju S."/>
            <person name="Secka A."/>
            <person name="Antonio M."/>
            <person name="Oren A."/>
            <person name="Chaudhuri R.R."/>
            <person name="La Ragione R."/>
            <person name="Hildebrand F."/>
            <person name="Pallen M.J."/>
        </authorList>
    </citation>
    <scope>NUCLEOTIDE SEQUENCE</scope>
    <source>
        <strain evidence="13">USAMLcec3-3695</strain>
    </source>
</reference>
<dbReference type="Proteomes" id="UP000824109">
    <property type="component" value="Unassembled WGS sequence"/>
</dbReference>
<feature type="domain" description="Histidine kinase" evidence="10">
    <location>
        <begin position="383"/>
        <end position="603"/>
    </location>
</feature>